<keyword evidence="1" id="KW-1133">Transmembrane helix</keyword>
<reference evidence="2 3" key="1">
    <citation type="submission" date="2015-03" db="EMBL/GenBank/DDBJ databases">
        <authorList>
            <consortium name="Pathogen Informatics"/>
            <person name="Murphy D."/>
        </authorList>
    </citation>
    <scope>NUCLEOTIDE SEQUENCE [LARGE SCALE GENOMIC DNA]</scope>
    <source>
        <strain evidence="2 3">IP05342</strain>
    </source>
</reference>
<sequence length="94" mass="10670">MSKWMVVILKAVLSAISTLTILLSIFLICLIFDLAFQSGIPPFENIRFSISLFSVIVLLVFICFCLKTHLYISIDNRNQSENKNKKTQLKDGNS</sequence>
<keyword evidence="1" id="KW-0472">Membrane</keyword>
<organism evidence="2 3">
    <name type="scientific">Yersinia enterocolitica</name>
    <dbReference type="NCBI Taxonomy" id="630"/>
    <lineage>
        <taxon>Bacteria</taxon>
        <taxon>Pseudomonadati</taxon>
        <taxon>Pseudomonadota</taxon>
        <taxon>Gammaproteobacteria</taxon>
        <taxon>Enterobacterales</taxon>
        <taxon>Yersiniaceae</taxon>
        <taxon>Yersinia</taxon>
    </lineage>
</organism>
<dbReference type="EMBL" id="CPXJ01000045">
    <property type="protein sequence ID" value="CNE23941.1"/>
    <property type="molecule type" value="Genomic_DNA"/>
</dbReference>
<accession>A0ABP1Y8U2</accession>
<evidence type="ECO:0000256" key="1">
    <source>
        <dbReference type="SAM" id="Phobius"/>
    </source>
</evidence>
<comment type="caution">
    <text evidence="2">The sequence shown here is derived from an EMBL/GenBank/DDBJ whole genome shotgun (WGS) entry which is preliminary data.</text>
</comment>
<dbReference type="RefSeq" id="WP_050156576.1">
    <property type="nucleotide sequence ID" value="NZ_CPXJ01000045.1"/>
</dbReference>
<feature type="transmembrane region" description="Helical" evidence="1">
    <location>
        <begin position="48"/>
        <end position="66"/>
    </location>
</feature>
<gene>
    <name evidence="2" type="ORF">ERS137959_03319</name>
</gene>
<feature type="transmembrane region" description="Helical" evidence="1">
    <location>
        <begin position="12"/>
        <end position="36"/>
    </location>
</feature>
<dbReference type="Proteomes" id="UP000041601">
    <property type="component" value="Unassembled WGS sequence"/>
</dbReference>
<evidence type="ECO:0000313" key="2">
    <source>
        <dbReference type="EMBL" id="CNE23941.1"/>
    </source>
</evidence>
<name>A0ABP1Y8U2_YEREN</name>
<evidence type="ECO:0000313" key="3">
    <source>
        <dbReference type="Proteomes" id="UP000041601"/>
    </source>
</evidence>
<keyword evidence="1" id="KW-0812">Transmembrane</keyword>
<keyword evidence="3" id="KW-1185">Reference proteome</keyword>
<protein>
    <submittedName>
        <fullName evidence="2">Uncharacterized protein</fullName>
    </submittedName>
</protein>
<proteinExistence type="predicted"/>